<keyword evidence="2" id="KW-0812">Transmembrane</keyword>
<dbReference type="RefSeq" id="WP_378798972.1">
    <property type="nucleotide sequence ID" value="NZ_JBHUER010000005.1"/>
</dbReference>
<evidence type="ECO:0000313" key="3">
    <source>
        <dbReference type="EMBL" id="MFD1703085.1"/>
    </source>
</evidence>
<feature type="transmembrane region" description="Helical" evidence="2">
    <location>
        <begin position="62"/>
        <end position="87"/>
    </location>
</feature>
<protein>
    <recommendedName>
        <fullName evidence="5">PhnA-like protein</fullName>
    </recommendedName>
</protein>
<feature type="transmembrane region" description="Helical" evidence="2">
    <location>
        <begin position="23"/>
        <end position="50"/>
    </location>
</feature>
<name>A0ABW4K4I2_9HYPH</name>
<organism evidence="3 4">
    <name type="scientific">Methylopila henanensis</name>
    <dbReference type="NCBI Taxonomy" id="873516"/>
    <lineage>
        <taxon>Bacteria</taxon>
        <taxon>Pseudomonadati</taxon>
        <taxon>Pseudomonadota</taxon>
        <taxon>Alphaproteobacteria</taxon>
        <taxon>Hyphomicrobiales</taxon>
        <taxon>Methylopilaceae</taxon>
        <taxon>Methylopila</taxon>
    </lineage>
</organism>
<gene>
    <name evidence="3" type="ORF">ACFSCV_08715</name>
</gene>
<keyword evidence="2" id="KW-1133">Transmembrane helix</keyword>
<feature type="coiled-coil region" evidence="1">
    <location>
        <begin position="270"/>
        <end position="315"/>
    </location>
</feature>
<dbReference type="EMBL" id="JBHUER010000005">
    <property type="protein sequence ID" value="MFD1703085.1"/>
    <property type="molecule type" value="Genomic_DNA"/>
</dbReference>
<feature type="transmembrane region" description="Helical" evidence="2">
    <location>
        <begin position="107"/>
        <end position="126"/>
    </location>
</feature>
<accession>A0ABW4K4I2</accession>
<feature type="transmembrane region" description="Helical" evidence="2">
    <location>
        <begin position="318"/>
        <end position="344"/>
    </location>
</feature>
<evidence type="ECO:0000256" key="2">
    <source>
        <dbReference type="SAM" id="Phobius"/>
    </source>
</evidence>
<dbReference type="CDD" id="cd06503">
    <property type="entry name" value="ATP-synt_Fo_b"/>
    <property type="match status" value="1"/>
</dbReference>
<evidence type="ECO:0008006" key="5">
    <source>
        <dbReference type="Google" id="ProtNLM"/>
    </source>
</evidence>
<keyword evidence="2" id="KW-0472">Membrane</keyword>
<evidence type="ECO:0000256" key="1">
    <source>
        <dbReference type="SAM" id="Coils"/>
    </source>
</evidence>
<keyword evidence="1" id="KW-0175">Coiled coil</keyword>
<proteinExistence type="predicted"/>
<sequence length="364" mass="36433">MSNVDTARSVEVAAAAARSHVDWAAIFAGTVIAAGLSIVLTTFAGALGLSSISAEQGESVSFVGLILTGLFTALSTVAVYMLGGYVAGRLRANDPGVTAEEAGTRDGLHGLVVWGVGIIVAGAFALSAASGTARLAAGAAATGVQAAGSVIGGVAQGAGQVAGGAISGVGQAAGGAAQAAGPSLEEMLPQGLRANPIDYLTESLLRADGGAGNGQPQDPAAAERRIAGILANVVRTGEISDADRAAIRDVAVARTGLPPEQVDARVNEGVEKAKALRAEAQKKLDDVKAQAERLRSEAEARAQQAKDEALEAAEKARVAAVLTAFLLAASALVAGAAAFIGAVLCGKHRDERTIWRGLSYRPRS</sequence>
<comment type="caution">
    <text evidence="3">The sequence shown here is derived from an EMBL/GenBank/DDBJ whole genome shotgun (WGS) entry which is preliminary data.</text>
</comment>
<keyword evidence="4" id="KW-1185">Reference proteome</keyword>
<dbReference type="Proteomes" id="UP001597308">
    <property type="component" value="Unassembled WGS sequence"/>
</dbReference>
<evidence type="ECO:0000313" key="4">
    <source>
        <dbReference type="Proteomes" id="UP001597308"/>
    </source>
</evidence>
<reference evidence="4" key="1">
    <citation type="journal article" date="2019" name="Int. J. Syst. Evol. Microbiol.">
        <title>The Global Catalogue of Microorganisms (GCM) 10K type strain sequencing project: providing services to taxonomists for standard genome sequencing and annotation.</title>
        <authorList>
            <consortium name="The Broad Institute Genomics Platform"/>
            <consortium name="The Broad Institute Genome Sequencing Center for Infectious Disease"/>
            <person name="Wu L."/>
            <person name="Ma J."/>
        </authorList>
    </citation>
    <scope>NUCLEOTIDE SEQUENCE [LARGE SCALE GENOMIC DNA]</scope>
    <source>
        <strain evidence="4">KCTC 23707</strain>
    </source>
</reference>